<proteinExistence type="predicted"/>
<name>A0A815TC12_9BILA</name>
<dbReference type="EMBL" id="CAJOBC010088214">
    <property type="protein sequence ID" value="CAF4365829.1"/>
    <property type="molecule type" value="Genomic_DNA"/>
</dbReference>
<evidence type="ECO:0000313" key="4">
    <source>
        <dbReference type="EMBL" id="CAF4365829.1"/>
    </source>
</evidence>
<dbReference type="EMBL" id="CAJNOK010023197">
    <property type="protein sequence ID" value="CAF1359260.1"/>
    <property type="molecule type" value="Genomic_DNA"/>
</dbReference>
<accession>A0A815TC12</accession>
<organism evidence="2 5">
    <name type="scientific">Didymodactylos carnosus</name>
    <dbReference type="NCBI Taxonomy" id="1234261"/>
    <lineage>
        <taxon>Eukaryota</taxon>
        <taxon>Metazoa</taxon>
        <taxon>Spiralia</taxon>
        <taxon>Gnathifera</taxon>
        <taxon>Rotifera</taxon>
        <taxon>Eurotatoria</taxon>
        <taxon>Bdelloidea</taxon>
        <taxon>Philodinida</taxon>
        <taxon>Philodinidae</taxon>
        <taxon>Didymodactylos</taxon>
    </lineage>
</organism>
<dbReference type="Proteomes" id="UP000663829">
    <property type="component" value="Unassembled WGS sequence"/>
</dbReference>
<evidence type="ECO:0000313" key="5">
    <source>
        <dbReference type="Proteomes" id="UP000663829"/>
    </source>
</evidence>
<gene>
    <name evidence="2" type="ORF">GPM918_LOCUS36828</name>
    <name evidence="1" type="ORF">OVA965_LOCUS31169</name>
    <name evidence="4" type="ORF">SRO942_LOCUS37580</name>
    <name evidence="3" type="ORF">TMI583_LOCUS31994</name>
</gene>
<reference evidence="2" key="1">
    <citation type="submission" date="2021-02" db="EMBL/GenBank/DDBJ databases">
        <authorList>
            <person name="Nowell W R."/>
        </authorList>
    </citation>
    <scope>NUCLEOTIDE SEQUENCE</scope>
</reference>
<dbReference type="Proteomes" id="UP000681722">
    <property type="component" value="Unassembled WGS sequence"/>
</dbReference>
<evidence type="ECO:0000313" key="1">
    <source>
        <dbReference type="EMBL" id="CAF1359260.1"/>
    </source>
</evidence>
<dbReference type="AlphaFoldDB" id="A0A815TC12"/>
<keyword evidence="5" id="KW-1185">Reference proteome</keyword>
<sequence>STAILSFVGQIESLWIEYTIVRELPLNENEEKKFSDANILSNANKQFSHIHIHVSNKTLILRGPSGEVLNAELFIRQQLVTEFKFTLSPIIKGHVNENLARNLKLVTKMPVDLFGPLRWRWEAQHQKRHPYIMSEVGH</sequence>
<dbReference type="Proteomes" id="UP000677228">
    <property type="component" value="Unassembled WGS sequence"/>
</dbReference>
<evidence type="ECO:0000313" key="2">
    <source>
        <dbReference type="EMBL" id="CAF1504429.1"/>
    </source>
</evidence>
<dbReference type="Proteomes" id="UP000682733">
    <property type="component" value="Unassembled WGS sequence"/>
</dbReference>
<evidence type="ECO:0000313" key="3">
    <source>
        <dbReference type="EMBL" id="CAF4169581.1"/>
    </source>
</evidence>
<comment type="caution">
    <text evidence="2">The sequence shown here is derived from an EMBL/GenBank/DDBJ whole genome shotgun (WGS) entry which is preliminary data.</text>
</comment>
<protein>
    <submittedName>
        <fullName evidence="2">Uncharacterized protein</fullName>
    </submittedName>
</protein>
<dbReference type="EMBL" id="CAJNOQ010022685">
    <property type="protein sequence ID" value="CAF1504429.1"/>
    <property type="molecule type" value="Genomic_DNA"/>
</dbReference>
<dbReference type="EMBL" id="CAJOBA010044850">
    <property type="protein sequence ID" value="CAF4169581.1"/>
    <property type="molecule type" value="Genomic_DNA"/>
</dbReference>
<feature type="non-terminal residue" evidence="2">
    <location>
        <position position="1"/>
    </location>
</feature>